<evidence type="ECO:0000256" key="8">
    <source>
        <dbReference type="ARBA" id="ARBA00023136"/>
    </source>
</evidence>
<evidence type="ECO:0000256" key="4">
    <source>
        <dbReference type="ARBA" id="ARBA00022660"/>
    </source>
</evidence>
<evidence type="ECO:0000313" key="9">
    <source>
        <dbReference type="EMBL" id="WOK95945.1"/>
    </source>
</evidence>
<protein>
    <recommendedName>
        <fullName evidence="11">NADH dehydrogenase [ubiquinone] 1 alpha subcomplex subunit 6</fullName>
    </recommendedName>
</protein>
<dbReference type="InterPro" id="IPR016488">
    <property type="entry name" value="NADH_Ub_cplx-1_asu_su-6"/>
</dbReference>
<proteinExistence type="inferred from homology"/>
<keyword evidence="10" id="KW-1185">Reference proteome</keyword>
<evidence type="ECO:0000256" key="7">
    <source>
        <dbReference type="ARBA" id="ARBA00023128"/>
    </source>
</evidence>
<organism evidence="9 10">
    <name type="scientific">Canna indica</name>
    <name type="common">Indian-shot</name>
    <dbReference type="NCBI Taxonomy" id="4628"/>
    <lineage>
        <taxon>Eukaryota</taxon>
        <taxon>Viridiplantae</taxon>
        <taxon>Streptophyta</taxon>
        <taxon>Embryophyta</taxon>
        <taxon>Tracheophyta</taxon>
        <taxon>Spermatophyta</taxon>
        <taxon>Magnoliopsida</taxon>
        <taxon>Liliopsida</taxon>
        <taxon>Zingiberales</taxon>
        <taxon>Cannaceae</taxon>
        <taxon>Canna</taxon>
    </lineage>
</organism>
<dbReference type="GO" id="GO:0005743">
    <property type="term" value="C:mitochondrial inner membrane"/>
    <property type="evidence" value="ECO:0007669"/>
    <property type="project" value="UniProtKB-SubCell"/>
</dbReference>
<dbReference type="PANTHER" id="PTHR12964:SF0">
    <property type="entry name" value="NADH DEHYDROGENASE [UBIQUINONE] 1 ALPHA SUBCOMPLEX SUBUNIT 6"/>
    <property type="match status" value="1"/>
</dbReference>
<dbReference type="PANTHER" id="PTHR12964">
    <property type="entry name" value="NADH-UBIQUINONE OXIDOREDUCTASE B14 SUBUNIT"/>
    <property type="match status" value="1"/>
</dbReference>
<evidence type="ECO:0000256" key="3">
    <source>
        <dbReference type="ARBA" id="ARBA00022448"/>
    </source>
</evidence>
<keyword evidence="3" id="KW-0813">Transport</keyword>
<dbReference type="EMBL" id="CP136891">
    <property type="protein sequence ID" value="WOK95945.1"/>
    <property type="molecule type" value="Genomic_DNA"/>
</dbReference>
<evidence type="ECO:0000256" key="2">
    <source>
        <dbReference type="ARBA" id="ARBA00009508"/>
    </source>
</evidence>
<accession>A0AAQ3JXH0</accession>
<gene>
    <name evidence="9" type="ORF">Cni_G04652</name>
</gene>
<name>A0AAQ3JXH0_9LILI</name>
<dbReference type="CDD" id="cd20266">
    <property type="entry name" value="Complex1_LYR_NDUFA6_LYRM6"/>
    <property type="match status" value="1"/>
</dbReference>
<dbReference type="GO" id="GO:0006979">
    <property type="term" value="P:response to oxidative stress"/>
    <property type="evidence" value="ECO:0007669"/>
    <property type="project" value="TreeGrafter"/>
</dbReference>
<evidence type="ECO:0000256" key="1">
    <source>
        <dbReference type="ARBA" id="ARBA00004443"/>
    </source>
</evidence>
<dbReference type="AlphaFoldDB" id="A0AAQ3JXH0"/>
<comment type="similarity">
    <text evidence="2">Belongs to the complex I LYR family.</text>
</comment>
<dbReference type="InterPro" id="IPR045299">
    <property type="entry name" value="Complex1_LYR_NDUFA6_LYRM6"/>
</dbReference>
<keyword evidence="5" id="KW-0999">Mitochondrion inner membrane</keyword>
<evidence type="ECO:0000256" key="5">
    <source>
        <dbReference type="ARBA" id="ARBA00022792"/>
    </source>
</evidence>
<keyword evidence="6" id="KW-0249">Electron transport</keyword>
<reference evidence="9 10" key="1">
    <citation type="submission" date="2023-10" db="EMBL/GenBank/DDBJ databases">
        <title>Chromosome-scale genome assembly provides insights into flower coloration mechanisms of Canna indica.</title>
        <authorList>
            <person name="Li C."/>
        </authorList>
    </citation>
    <scope>NUCLEOTIDE SEQUENCE [LARGE SCALE GENOMIC DNA]</scope>
    <source>
        <tissue evidence="9">Flower</tissue>
    </source>
</reference>
<keyword evidence="7" id="KW-0496">Mitochondrion</keyword>
<evidence type="ECO:0000313" key="10">
    <source>
        <dbReference type="Proteomes" id="UP001327560"/>
    </source>
</evidence>
<dbReference type="GO" id="GO:0045271">
    <property type="term" value="C:respiratory chain complex I"/>
    <property type="evidence" value="ECO:0007669"/>
    <property type="project" value="InterPro"/>
</dbReference>
<keyword evidence="8" id="KW-0472">Membrane</keyword>
<evidence type="ECO:0000256" key="6">
    <source>
        <dbReference type="ARBA" id="ARBA00022982"/>
    </source>
</evidence>
<dbReference type="Proteomes" id="UP001327560">
    <property type="component" value="Chromosome 2"/>
</dbReference>
<keyword evidence="4" id="KW-0679">Respiratory chain</keyword>
<evidence type="ECO:0008006" key="11">
    <source>
        <dbReference type="Google" id="ProtNLM"/>
    </source>
</evidence>
<sequence>MAHAALKTVKVPPNSASLEEARKRTIDFFKLACRSLPSVMEIYNLDDVVTVSQLRSTISAEIRKNAHITNPKVIDLLLFKATEELSNVVTHSKQRHHLIGQYVVGSGLIQDTGAKDQGISDFLKQFYTSNYF</sequence>
<comment type="subcellular location">
    <subcellularLocation>
        <location evidence="1">Mitochondrion inner membrane</location>
        <topology evidence="1">Peripheral membrane protein</topology>
        <orientation evidence="1">Matrix side</orientation>
    </subcellularLocation>
</comment>